<keyword evidence="3" id="KW-1185">Reference proteome</keyword>
<dbReference type="OMA" id="ASACCNR"/>
<dbReference type="Proteomes" id="UP000655225">
    <property type="component" value="Unassembled WGS sequence"/>
</dbReference>
<reference evidence="2 3" key="1">
    <citation type="submission" date="2020-04" db="EMBL/GenBank/DDBJ databases">
        <title>Plant Genome Project.</title>
        <authorList>
            <person name="Zhang R.-G."/>
        </authorList>
    </citation>
    <scope>NUCLEOTIDE SEQUENCE [LARGE SCALE GENOMIC DNA]</scope>
    <source>
        <strain evidence="2">YNK0</strain>
        <tissue evidence="2">Leaf</tissue>
    </source>
</reference>
<sequence length="109" mass="11385">MASSCNRFFNRTALSSIKSAIKSKVRSPSLDGSAPTSSRVPFSNKSSTTAPLPRFSSFTRSPAELGCAQSLLPLHSAVATARLTSCLSSNSRICRALSQGTLCCTSPGL</sequence>
<evidence type="ECO:0000313" key="3">
    <source>
        <dbReference type="Proteomes" id="UP000655225"/>
    </source>
</evidence>
<comment type="caution">
    <text evidence="2">The sequence shown here is derived from an EMBL/GenBank/DDBJ whole genome shotgun (WGS) entry which is preliminary data.</text>
</comment>
<proteinExistence type="predicted"/>
<dbReference type="PANTHER" id="PTHR33156">
    <property type="entry name" value="OS02G0230000 PROTEIN"/>
    <property type="match status" value="1"/>
</dbReference>
<gene>
    <name evidence="2" type="ORF">HHK36_027998</name>
</gene>
<feature type="region of interest" description="Disordered" evidence="1">
    <location>
        <begin position="23"/>
        <end position="53"/>
    </location>
</feature>
<dbReference type="InterPro" id="IPR043459">
    <property type="entry name" value="NFD6/NOXY2-like"/>
</dbReference>
<dbReference type="AlphaFoldDB" id="A0A834YE44"/>
<dbReference type="OrthoDB" id="1937908at2759"/>
<organism evidence="2 3">
    <name type="scientific">Tetracentron sinense</name>
    <name type="common">Spur-leaf</name>
    <dbReference type="NCBI Taxonomy" id="13715"/>
    <lineage>
        <taxon>Eukaryota</taxon>
        <taxon>Viridiplantae</taxon>
        <taxon>Streptophyta</taxon>
        <taxon>Embryophyta</taxon>
        <taxon>Tracheophyta</taxon>
        <taxon>Spermatophyta</taxon>
        <taxon>Magnoliopsida</taxon>
        <taxon>Trochodendrales</taxon>
        <taxon>Trochodendraceae</taxon>
        <taxon>Tetracentron</taxon>
    </lineage>
</organism>
<name>A0A834YE44_TETSI</name>
<evidence type="ECO:0000256" key="1">
    <source>
        <dbReference type="SAM" id="MobiDB-lite"/>
    </source>
</evidence>
<evidence type="ECO:0000313" key="2">
    <source>
        <dbReference type="EMBL" id="KAF8380511.1"/>
    </source>
</evidence>
<feature type="compositionally biased region" description="Polar residues" evidence="1">
    <location>
        <begin position="34"/>
        <end position="53"/>
    </location>
</feature>
<accession>A0A834YE44</accession>
<dbReference type="GO" id="GO:0005739">
    <property type="term" value="C:mitochondrion"/>
    <property type="evidence" value="ECO:0007669"/>
    <property type="project" value="TreeGrafter"/>
</dbReference>
<dbReference type="PANTHER" id="PTHR33156:SF9">
    <property type="entry name" value="PROTEIN NUCLEAR FUSION DEFECTIVE 6, CHLOROPLASTIC_MITOCHONDRIAL"/>
    <property type="match status" value="1"/>
</dbReference>
<protein>
    <submittedName>
        <fullName evidence="2">Uncharacterized protein</fullName>
    </submittedName>
</protein>
<dbReference type="EMBL" id="JABCRI010000021">
    <property type="protein sequence ID" value="KAF8380511.1"/>
    <property type="molecule type" value="Genomic_DNA"/>
</dbReference>